<dbReference type="InterPro" id="IPR006843">
    <property type="entry name" value="PAP/fibrillin_dom"/>
</dbReference>
<dbReference type="AlphaFoldDB" id="A0AAV3XGE2"/>
<sequence>MEKQNTIGDETTRLALKTELLQRVEALGTNHALFPSPAPPIDQIVQQLESLNPIPRPLSPNHLPSLLGDWQLVYASRGTVVTRTIASMPNIWGGIQLERVWQKLVAGNTGKISAANGAFLNLPLLGEWQLQAYGTWDWGQDEQVAKVTFGTFSIRATKPFGSSSWNLPSLKIPVLEFLRKEALWTTSYLDAEIRIGRGATGNLFVFRRDRQLVN</sequence>
<name>A0AAV3XGE2_9CYAN</name>
<evidence type="ECO:0000259" key="1">
    <source>
        <dbReference type="Pfam" id="PF04755"/>
    </source>
</evidence>
<dbReference type="EMBL" id="BLAY01000079">
    <property type="protein sequence ID" value="GET39990.1"/>
    <property type="molecule type" value="Genomic_DNA"/>
</dbReference>
<keyword evidence="3" id="KW-1185">Reference proteome</keyword>
<evidence type="ECO:0000313" key="2">
    <source>
        <dbReference type="EMBL" id="GET39990.1"/>
    </source>
</evidence>
<comment type="caution">
    <text evidence="2">The sequence shown here is derived from an EMBL/GenBank/DDBJ whole genome shotgun (WGS) entry which is preliminary data.</text>
</comment>
<dbReference type="InterPro" id="IPR039633">
    <property type="entry name" value="PAP"/>
</dbReference>
<dbReference type="RefSeq" id="WP_226585716.1">
    <property type="nucleotide sequence ID" value="NZ_BLAY01000079.1"/>
</dbReference>
<dbReference type="Proteomes" id="UP001050975">
    <property type="component" value="Unassembled WGS sequence"/>
</dbReference>
<accession>A0AAV3XGE2</accession>
<feature type="domain" description="Plastid lipid-associated protein/fibrillin conserved" evidence="1">
    <location>
        <begin position="37"/>
        <end position="118"/>
    </location>
</feature>
<protein>
    <submittedName>
        <fullName evidence="2">Fibrillin</fullName>
    </submittedName>
</protein>
<proteinExistence type="predicted"/>
<organism evidence="2 3">
    <name type="scientific">Microseira wollei NIES-4236</name>
    <dbReference type="NCBI Taxonomy" id="2530354"/>
    <lineage>
        <taxon>Bacteria</taxon>
        <taxon>Bacillati</taxon>
        <taxon>Cyanobacteriota</taxon>
        <taxon>Cyanophyceae</taxon>
        <taxon>Oscillatoriophycideae</taxon>
        <taxon>Aerosakkonematales</taxon>
        <taxon>Aerosakkonemataceae</taxon>
        <taxon>Microseira</taxon>
    </lineage>
</organism>
<reference evidence="2" key="1">
    <citation type="submission" date="2019-10" db="EMBL/GenBank/DDBJ databases">
        <title>Draft genome sequece of Microseira wollei NIES-4236.</title>
        <authorList>
            <person name="Yamaguchi H."/>
            <person name="Suzuki S."/>
            <person name="Kawachi M."/>
        </authorList>
    </citation>
    <scope>NUCLEOTIDE SEQUENCE</scope>
    <source>
        <strain evidence="2">NIES-4236</strain>
    </source>
</reference>
<feature type="domain" description="Plastid lipid-associated protein/fibrillin conserved" evidence="1">
    <location>
        <begin position="170"/>
        <end position="206"/>
    </location>
</feature>
<evidence type="ECO:0000313" key="3">
    <source>
        <dbReference type="Proteomes" id="UP001050975"/>
    </source>
</evidence>
<gene>
    <name evidence="2" type="ORF">MiSe_47630</name>
</gene>
<dbReference type="Pfam" id="PF04755">
    <property type="entry name" value="PAP_fibrillin"/>
    <property type="match status" value="2"/>
</dbReference>
<dbReference type="PANTHER" id="PTHR31906">
    <property type="entry name" value="PLASTID-LIPID-ASSOCIATED PROTEIN 4, CHLOROPLASTIC-RELATED"/>
    <property type="match status" value="1"/>
</dbReference>